<keyword evidence="3 6" id="KW-0808">Transferase</keyword>
<comment type="similarity">
    <text evidence="5">Belongs to the class-III pyridoxal-phosphate-dependent aminotransferase family.</text>
</comment>
<dbReference type="InterPro" id="IPR015421">
    <property type="entry name" value="PyrdxlP-dep_Trfase_major"/>
</dbReference>
<dbReference type="RefSeq" id="WP_238381124.1">
    <property type="nucleotide sequence ID" value="NZ_CP042912.1"/>
</dbReference>
<evidence type="ECO:0000256" key="2">
    <source>
        <dbReference type="ARBA" id="ARBA00022576"/>
    </source>
</evidence>
<evidence type="ECO:0000313" key="7">
    <source>
        <dbReference type="Proteomes" id="UP000322214"/>
    </source>
</evidence>
<dbReference type="GO" id="GO:0003992">
    <property type="term" value="F:N2-acetyl-L-ornithine:2-oxoglutarate 5-aminotransferase activity"/>
    <property type="evidence" value="ECO:0007669"/>
    <property type="project" value="UniProtKB-EC"/>
</dbReference>
<gene>
    <name evidence="6" type="primary">argD</name>
    <name evidence="6" type="ORF">MFFC18_10420</name>
</gene>
<evidence type="ECO:0000256" key="3">
    <source>
        <dbReference type="ARBA" id="ARBA00022679"/>
    </source>
</evidence>
<sequence>MTDSPILASDKLKSDPRLQQAKQLIMDAVAQHQAELTTVRAPNPELVAGYEETLDAFGAIRNGSLYFPYLSSGIGNGPFVELGDGSVKLDFITGIGVHGYGHSHPLMVEAAVDSAVADTVMQGNLQQNHESYELVKLLTETANESGAELKHCFLTTSGAMANENSLKLAFQNNHPANRVIAFSHCFAGRTLALAQVTDKAKYRVGLPDTINVDYIPFYDEQQPERSTEIAANHLNYLIERNPGKHAALWMELIQGEGGYYPGTTEFFRTLTKVAKANKICVIADEVQTFCRTTRPYAFQHFELDKEVDVVTIGKISQVCATLFTDEYKFKPGLISQTFTGSTMGINSAIAIVKGLIENGNFGADGKNQKLHNHFVAGLKKVADKHPGTISGPHGCGGMVALTPLDGSAEAAAALAKRLFAAGLMSFMAGGNPSRLRFLMPLGCTETAHIDLACEIIDTTIGEMKQDASLAKHFA</sequence>
<keyword evidence="2 6" id="KW-0032">Aminotransferase</keyword>
<dbReference type="KEGG" id="mff:MFFC18_10420"/>
<dbReference type="PANTHER" id="PTHR11986">
    <property type="entry name" value="AMINOTRANSFERASE CLASS III"/>
    <property type="match status" value="1"/>
</dbReference>
<dbReference type="InterPro" id="IPR005814">
    <property type="entry name" value="Aminotrans_3"/>
</dbReference>
<evidence type="ECO:0000256" key="4">
    <source>
        <dbReference type="ARBA" id="ARBA00022898"/>
    </source>
</evidence>
<dbReference type="Gene3D" id="3.40.640.10">
    <property type="entry name" value="Type I PLP-dependent aspartate aminotransferase-like (Major domain)"/>
    <property type="match status" value="1"/>
</dbReference>
<dbReference type="InterPro" id="IPR015424">
    <property type="entry name" value="PyrdxlP-dep_Trfase"/>
</dbReference>
<dbReference type="GO" id="GO:0030170">
    <property type="term" value="F:pyridoxal phosphate binding"/>
    <property type="evidence" value="ECO:0007669"/>
    <property type="project" value="InterPro"/>
</dbReference>
<dbReference type="STRING" id="980251.GCA_001642875_01898"/>
<dbReference type="Pfam" id="PF00202">
    <property type="entry name" value="Aminotran_3"/>
    <property type="match status" value="1"/>
</dbReference>
<reference evidence="6 7" key="1">
    <citation type="submission" date="2019-08" db="EMBL/GenBank/DDBJ databases">
        <title>Deep-cultivation of Planctomycetes and their phenomic and genomic characterization uncovers novel biology.</title>
        <authorList>
            <person name="Wiegand S."/>
            <person name="Jogler M."/>
            <person name="Boedeker C."/>
            <person name="Pinto D."/>
            <person name="Vollmers J."/>
            <person name="Rivas-Marin E."/>
            <person name="Kohn T."/>
            <person name="Peeters S.H."/>
            <person name="Heuer A."/>
            <person name="Rast P."/>
            <person name="Oberbeckmann S."/>
            <person name="Bunk B."/>
            <person name="Jeske O."/>
            <person name="Meyerdierks A."/>
            <person name="Storesund J.E."/>
            <person name="Kallscheuer N."/>
            <person name="Luecker S."/>
            <person name="Lage O.M."/>
            <person name="Pohl T."/>
            <person name="Merkel B.J."/>
            <person name="Hornburger P."/>
            <person name="Mueller R.-W."/>
            <person name="Bruemmer F."/>
            <person name="Labrenz M."/>
            <person name="Spormann A.M."/>
            <person name="Op den Camp H."/>
            <person name="Overmann J."/>
            <person name="Amann R."/>
            <person name="Jetten M.S.M."/>
            <person name="Mascher T."/>
            <person name="Medema M.H."/>
            <person name="Devos D.P."/>
            <person name="Kaster A.-K."/>
            <person name="Ovreas L."/>
            <person name="Rohde M."/>
            <person name="Galperin M.Y."/>
            <person name="Jogler C."/>
        </authorList>
    </citation>
    <scope>NUCLEOTIDE SEQUENCE [LARGE SCALE GENOMIC DNA]</scope>
    <source>
        <strain evidence="6 7">FC18</strain>
    </source>
</reference>
<dbReference type="SUPFAM" id="SSF53383">
    <property type="entry name" value="PLP-dependent transferases"/>
    <property type="match status" value="1"/>
</dbReference>
<dbReference type="PIRSF" id="PIRSF000521">
    <property type="entry name" value="Transaminase_4ab_Lys_Orn"/>
    <property type="match status" value="1"/>
</dbReference>
<keyword evidence="4 5" id="KW-0663">Pyridoxal phosphate</keyword>
<dbReference type="AlphaFoldDB" id="A0A5B9P3M8"/>
<evidence type="ECO:0000256" key="5">
    <source>
        <dbReference type="RuleBase" id="RU003560"/>
    </source>
</evidence>
<evidence type="ECO:0000313" key="6">
    <source>
        <dbReference type="EMBL" id="QEG21187.1"/>
    </source>
</evidence>
<evidence type="ECO:0000256" key="1">
    <source>
        <dbReference type="ARBA" id="ARBA00001933"/>
    </source>
</evidence>
<dbReference type="EC" id="2.6.1.11" evidence="6"/>
<dbReference type="EMBL" id="CP042912">
    <property type="protein sequence ID" value="QEG21187.1"/>
    <property type="molecule type" value="Genomic_DNA"/>
</dbReference>
<name>A0A5B9P3M8_9BACT</name>
<protein>
    <submittedName>
        <fullName evidence="6">Acetylornithine aminotransferase</fullName>
        <ecNumber evidence="6">2.6.1.11</ecNumber>
    </submittedName>
</protein>
<dbReference type="InterPro" id="IPR015422">
    <property type="entry name" value="PyrdxlP-dep_Trfase_small"/>
</dbReference>
<dbReference type="Proteomes" id="UP000322214">
    <property type="component" value="Chromosome"/>
</dbReference>
<proteinExistence type="inferred from homology"/>
<organism evidence="6 7">
    <name type="scientific">Mariniblastus fucicola</name>
    <dbReference type="NCBI Taxonomy" id="980251"/>
    <lineage>
        <taxon>Bacteria</taxon>
        <taxon>Pseudomonadati</taxon>
        <taxon>Planctomycetota</taxon>
        <taxon>Planctomycetia</taxon>
        <taxon>Pirellulales</taxon>
        <taxon>Pirellulaceae</taxon>
        <taxon>Mariniblastus</taxon>
    </lineage>
</organism>
<comment type="cofactor">
    <cofactor evidence="1">
        <name>pyridoxal 5'-phosphate</name>
        <dbReference type="ChEBI" id="CHEBI:597326"/>
    </cofactor>
</comment>
<dbReference type="InterPro" id="IPR050103">
    <property type="entry name" value="Class-III_PLP-dep_AT"/>
</dbReference>
<keyword evidence="7" id="KW-1185">Reference proteome</keyword>
<dbReference type="PANTHER" id="PTHR11986:SF79">
    <property type="entry name" value="ACETYLORNITHINE AMINOTRANSFERASE, MITOCHONDRIAL"/>
    <property type="match status" value="1"/>
</dbReference>
<dbReference type="Gene3D" id="3.90.1150.10">
    <property type="entry name" value="Aspartate Aminotransferase, domain 1"/>
    <property type="match status" value="1"/>
</dbReference>
<dbReference type="GO" id="GO:0042802">
    <property type="term" value="F:identical protein binding"/>
    <property type="evidence" value="ECO:0007669"/>
    <property type="project" value="TreeGrafter"/>
</dbReference>
<accession>A0A5B9P3M8</accession>